<protein>
    <submittedName>
        <fullName evidence="1">Uncharacterized protein</fullName>
    </submittedName>
</protein>
<name>A0AAC9BUX1_9PSED</name>
<dbReference type="GeneID" id="93489854"/>
<accession>A0AAC9BUX1</accession>
<dbReference type="RefSeq" id="WP_064588109.1">
    <property type="nucleotide sequence ID" value="NZ_CP015852.1"/>
</dbReference>
<evidence type="ECO:0000313" key="2">
    <source>
        <dbReference type="Proteomes" id="UP000078142"/>
    </source>
</evidence>
<evidence type="ECO:0000313" key="1">
    <source>
        <dbReference type="EMBL" id="ANH98814.1"/>
    </source>
</evidence>
<reference evidence="1 2" key="1">
    <citation type="submission" date="2016-05" db="EMBL/GenBank/DDBJ databases">
        <authorList>
            <person name="Wang S."/>
            <person name="Zhu B."/>
        </authorList>
    </citation>
    <scope>NUCLEOTIDE SEQUENCE [LARGE SCALE GENOMIC DNA]</scope>
    <source>
        <strain evidence="1 2">CRS05-R5</strain>
    </source>
</reference>
<dbReference type="AlphaFoldDB" id="A0AAC9BUX1"/>
<gene>
    <name evidence="1" type="ORF">A8L59_15790</name>
</gene>
<dbReference type="EMBL" id="CP015852">
    <property type="protein sequence ID" value="ANH98814.1"/>
    <property type="molecule type" value="Genomic_DNA"/>
</dbReference>
<proteinExistence type="predicted"/>
<sequence>MSYFDEELEKELSDSNINFEELKSEAHVNFVLNINKAFPFSGSKIAWGSFPNSLSYIRNDADQAFMDITNKITDLNISEIIFIGDSLTENAYKISAVNLEKTLSLFSEIPQHTYFFSGDLGIIGCISSEGEINFCETPS</sequence>
<dbReference type="Proteomes" id="UP000078142">
    <property type="component" value="Chromosome"/>
</dbReference>
<organism evidence="1 2">
    <name type="scientific">Pseudomonas koreensis</name>
    <dbReference type="NCBI Taxonomy" id="198620"/>
    <lineage>
        <taxon>Bacteria</taxon>
        <taxon>Pseudomonadati</taxon>
        <taxon>Pseudomonadota</taxon>
        <taxon>Gammaproteobacteria</taxon>
        <taxon>Pseudomonadales</taxon>
        <taxon>Pseudomonadaceae</taxon>
        <taxon>Pseudomonas</taxon>
    </lineage>
</organism>